<proteinExistence type="predicted"/>
<reference evidence="2" key="1">
    <citation type="submission" date="2016-10" db="EMBL/GenBank/DDBJ databases">
        <authorList>
            <person name="de Groot N.N."/>
        </authorList>
    </citation>
    <scope>NUCLEOTIDE SEQUENCE</scope>
</reference>
<dbReference type="EMBL" id="FPHM01000304">
    <property type="protein sequence ID" value="SFV71746.1"/>
    <property type="molecule type" value="Genomic_DNA"/>
</dbReference>
<feature type="compositionally biased region" description="Polar residues" evidence="1">
    <location>
        <begin position="38"/>
        <end position="48"/>
    </location>
</feature>
<feature type="region of interest" description="Disordered" evidence="1">
    <location>
        <begin position="26"/>
        <end position="48"/>
    </location>
</feature>
<dbReference type="Pfam" id="PF11220">
    <property type="entry name" value="DUF3015"/>
    <property type="match status" value="1"/>
</dbReference>
<name>A0A1W1D0W2_9ZZZZ</name>
<protein>
    <submittedName>
        <fullName evidence="2">Uncharacterized protein</fullName>
    </submittedName>
</protein>
<evidence type="ECO:0000313" key="2">
    <source>
        <dbReference type="EMBL" id="SFV71746.1"/>
    </source>
</evidence>
<sequence length="149" mass="16747">MKVLLLLLTLTPLLVVAKTVKPKVMHGKDRDYHEHYSHSSNHRSTQDDILSSSVEATAQISVTISFQISTDATSENGHTTAHLSYLDNNRIQITEDIAKGEGEHLETLLSMMSLPKDEKSLKKIQSSFDELIYLSHNDFLDKLENIVIS</sequence>
<gene>
    <name evidence="2" type="ORF">MNB_SV-13-2017</name>
</gene>
<accession>A0A1W1D0W2</accession>
<organism evidence="2">
    <name type="scientific">hydrothermal vent metagenome</name>
    <dbReference type="NCBI Taxonomy" id="652676"/>
    <lineage>
        <taxon>unclassified sequences</taxon>
        <taxon>metagenomes</taxon>
        <taxon>ecological metagenomes</taxon>
    </lineage>
</organism>
<feature type="compositionally biased region" description="Basic and acidic residues" evidence="1">
    <location>
        <begin position="26"/>
        <end position="37"/>
    </location>
</feature>
<dbReference type="InterPro" id="IPR021383">
    <property type="entry name" value="DUF3015"/>
</dbReference>
<dbReference type="AlphaFoldDB" id="A0A1W1D0W2"/>
<evidence type="ECO:0000256" key="1">
    <source>
        <dbReference type="SAM" id="MobiDB-lite"/>
    </source>
</evidence>